<name>A0A512SZJ9_9MICO</name>
<keyword evidence="1" id="KW-0732">Signal</keyword>
<organism evidence="2 3">
    <name type="scientific">Knoellia locipacati</name>
    <dbReference type="NCBI Taxonomy" id="882824"/>
    <lineage>
        <taxon>Bacteria</taxon>
        <taxon>Bacillati</taxon>
        <taxon>Actinomycetota</taxon>
        <taxon>Actinomycetes</taxon>
        <taxon>Micrococcales</taxon>
        <taxon>Intrasporangiaceae</taxon>
        <taxon>Knoellia</taxon>
    </lineage>
</organism>
<gene>
    <name evidence="2" type="ORF">KLO01_13960</name>
</gene>
<dbReference type="AlphaFoldDB" id="A0A512SZJ9"/>
<dbReference type="Proteomes" id="UP000321793">
    <property type="component" value="Unassembled WGS sequence"/>
</dbReference>
<proteinExistence type="predicted"/>
<evidence type="ECO:0008006" key="4">
    <source>
        <dbReference type="Google" id="ProtNLM"/>
    </source>
</evidence>
<dbReference type="EMBL" id="BKBA01000004">
    <property type="protein sequence ID" value="GEQ13349.1"/>
    <property type="molecule type" value="Genomic_DNA"/>
</dbReference>
<dbReference type="OrthoDB" id="4247493at2"/>
<keyword evidence="3" id="KW-1185">Reference proteome</keyword>
<evidence type="ECO:0000313" key="3">
    <source>
        <dbReference type="Proteomes" id="UP000321793"/>
    </source>
</evidence>
<dbReference type="RefSeq" id="WP_147063526.1">
    <property type="nucleotide sequence ID" value="NZ_BAABDN010000001.1"/>
</dbReference>
<feature type="signal peptide" evidence="1">
    <location>
        <begin position="1"/>
        <end position="25"/>
    </location>
</feature>
<accession>A0A512SZJ9</accession>
<evidence type="ECO:0000256" key="1">
    <source>
        <dbReference type="SAM" id="SignalP"/>
    </source>
</evidence>
<evidence type="ECO:0000313" key="2">
    <source>
        <dbReference type="EMBL" id="GEQ13349.1"/>
    </source>
</evidence>
<feature type="chain" id="PRO_5021739405" description="Secreted protein" evidence="1">
    <location>
        <begin position="26"/>
        <end position="142"/>
    </location>
</feature>
<reference evidence="2 3" key="1">
    <citation type="submission" date="2019-07" db="EMBL/GenBank/DDBJ databases">
        <title>Whole genome shotgun sequence of Knoellia locipacati NBRC 109775.</title>
        <authorList>
            <person name="Hosoyama A."/>
            <person name="Uohara A."/>
            <person name="Ohji S."/>
            <person name="Ichikawa N."/>
        </authorList>
    </citation>
    <scope>NUCLEOTIDE SEQUENCE [LARGE SCALE GENOMIC DNA]</scope>
    <source>
        <strain evidence="2 3">NBRC 109775</strain>
    </source>
</reference>
<sequence length="142" mass="15634">MKKKILTLAVATTGFLLVGPTPAHAAPRPPADPAAQLICATWNTGGWNPVYSCYDRHFDNFWVYDGDADGNSAVVRWRTATGEESGSCRNAGGSGTWKRCAYDLREYKPNGTRNTVHWDEWRYDSAYDSWQLITAPAGSSAT</sequence>
<protein>
    <recommendedName>
        <fullName evidence="4">Secreted protein</fullName>
    </recommendedName>
</protein>
<comment type="caution">
    <text evidence="2">The sequence shown here is derived from an EMBL/GenBank/DDBJ whole genome shotgun (WGS) entry which is preliminary data.</text>
</comment>